<dbReference type="PROSITE" id="PS50297">
    <property type="entry name" value="ANK_REP_REGION"/>
    <property type="match status" value="8"/>
</dbReference>
<dbReference type="Proteomes" id="UP001152759">
    <property type="component" value="Chromosome 9"/>
</dbReference>
<feature type="repeat" description="ANK" evidence="3">
    <location>
        <begin position="283"/>
        <end position="315"/>
    </location>
</feature>
<feature type="repeat" description="ANK" evidence="3">
    <location>
        <begin position="217"/>
        <end position="249"/>
    </location>
</feature>
<dbReference type="PANTHER" id="PTHR24123:SF33">
    <property type="entry name" value="PROTEIN HOS4"/>
    <property type="match status" value="1"/>
</dbReference>
<dbReference type="SUPFAM" id="SSF48403">
    <property type="entry name" value="Ankyrin repeat"/>
    <property type="match status" value="2"/>
</dbReference>
<dbReference type="PROSITE" id="PS50088">
    <property type="entry name" value="ANK_REPEAT"/>
    <property type="match status" value="10"/>
</dbReference>
<keyword evidence="2 3" id="KW-0040">ANK repeat</keyword>
<dbReference type="EMBL" id="OU963870">
    <property type="protein sequence ID" value="CAH0395215.1"/>
    <property type="molecule type" value="Genomic_DNA"/>
</dbReference>
<gene>
    <name evidence="4" type="ORF">BEMITA_LOCUS13427</name>
</gene>
<evidence type="ECO:0000256" key="2">
    <source>
        <dbReference type="ARBA" id="ARBA00023043"/>
    </source>
</evidence>
<dbReference type="InterPro" id="IPR051165">
    <property type="entry name" value="Multifunctional_ANK_Repeat"/>
</dbReference>
<feature type="repeat" description="ANK" evidence="3">
    <location>
        <begin position="318"/>
        <end position="350"/>
    </location>
</feature>
<reference evidence="4" key="1">
    <citation type="submission" date="2021-12" db="EMBL/GenBank/DDBJ databases">
        <authorList>
            <person name="King R."/>
        </authorList>
    </citation>
    <scope>NUCLEOTIDE SEQUENCE</scope>
</reference>
<accession>A0A9P0F999</accession>
<proteinExistence type="predicted"/>
<organism evidence="4 5">
    <name type="scientific">Bemisia tabaci</name>
    <name type="common">Sweetpotato whitefly</name>
    <name type="synonym">Aleurodes tabaci</name>
    <dbReference type="NCBI Taxonomy" id="7038"/>
    <lineage>
        <taxon>Eukaryota</taxon>
        <taxon>Metazoa</taxon>
        <taxon>Ecdysozoa</taxon>
        <taxon>Arthropoda</taxon>
        <taxon>Hexapoda</taxon>
        <taxon>Insecta</taxon>
        <taxon>Pterygota</taxon>
        <taxon>Neoptera</taxon>
        <taxon>Paraneoptera</taxon>
        <taxon>Hemiptera</taxon>
        <taxon>Sternorrhyncha</taxon>
        <taxon>Aleyrodoidea</taxon>
        <taxon>Aleyrodidae</taxon>
        <taxon>Aleyrodinae</taxon>
        <taxon>Bemisia</taxon>
    </lineage>
</organism>
<feature type="repeat" description="ANK" evidence="3">
    <location>
        <begin position="445"/>
        <end position="477"/>
    </location>
</feature>
<protein>
    <submittedName>
        <fullName evidence="4">Uncharacterized protein</fullName>
    </submittedName>
</protein>
<keyword evidence="1" id="KW-0677">Repeat</keyword>
<dbReference type="SMART" id="SM00248">
    <property type="entry name" value="ANK"/>
    <property type="match status" value="13"/>
</dbReference>
<feature type="repeat" description="ANK" evidence="3">
    <location>
        <begin position="80"/>
        <end position="112"/>
    </location>
</feature>
<name>A0A9P0F999_BEMTA</name>
<sequence length="853" mass="93651">MRGRSGNPARPPPERKIPVLVYADERSVSRILASGDFQVMSTAQSPVPDRCFTWTTDPDSLEIWRRFLPFGADIPLRRDDEGVLLHLAAGRDDVPLVELLLTHGASVNARSLDGRTPLHVAADLGRAPTATLLLQKGARVDEKASNCLTPLHLAARRGHEAVCKVLLARGADVRAAVRSNSLLRGTTPLQLAIESDNAGLVSLLLHSGADVNQAGQFGASPLQAAVARGHPRVCNVVLNHSPSVDSRNKSAFRAALRRGAEEMKPVVERMRGGGYALTAADARDAALLHGAVRTGCVELLQELLESGADPNAIESKRSRKTLLHAATERADVDALRLLLRRGADPNAECSLGRTPLFSAALANRLDLAAALIQAGARLTAHDSKGKTVLSAIYLYDMPEMATLLLESGADPNDRAPVVRALRLGLKKVVGVLCQFGARGDVADKTGRTALHETANLGDAEMLEVFLKNSSDLDVLETSTDRTPMIEGIWSKNSSEQVLKITKLFLCHGADPNKESPILYAVMKRLPKVVEALCQFGARVNDQDHLYDILWDAATNGDVDTVRILIQYGANVFTADRCVNTPLLSAALNGHLDVVKVLTEFGALPVWPESPDISALSLATDGKILEYLLEYNFRYIMTIITLPYFARGFANIVRKSKGHRNCLLDFVCKMEIADVKPEQMNDSGWQGVINRINEKYSPIFGDSYDNPIPKFLDRKFQRDGVESCMDELNKMKETYVGGSPWTLHDVFTKSVHCLAAFARNKDFANPPDSPRWLNEDLDWPMGRERGPRYGRILRYQHQKACQRRELIDGALLVSGRLFKHNRGIPIEVVEIIFSYLSAQDLLVFKTACCAVQAR</sequence>
<feature type="repeat" description="ANK" evidence="3">
    <location>
        <begin position="113"/>
        <end position="145"/>
    </location>
</feature>
<feature type="repeat" description="ANK" evidence="3">
    <location>
        <begin position="146"/>
        <end position="178"/>
    </location>
</feature>
<dbReference type="InterPro" id="IPR036770">
    <property type="entry name" value="Ankyrin_rpt-contain_sf"/>
</dbReference>
<evidence type="ECO:0000256" key="3">
    <source>
        <dbReference type="PROSITE-ProRule" id="PRU00023"/>
    </source>
</evidence>
<feature type="repeat" description="ANK" evidence="3">
    <location>
        <begin position="184"/>
        <end position="216"/>
    </location>
</feature>
<feature type="repeat" description="ANK" evidence="3">
    <location>
        <begin position="351"/>
        <end position="383"/>
    </location>
</feature>
<dbReference type="Pfam" id="PF13637">
    <property type="entry name" value="Ank_4"/>
    <property type="match status" value="1"/>
</dbReference>
<dbReference type="Gene3D" id="1.25.40.20">
    <property type="entry name" value="Ankyrin repeat-containing domain"/>
    <property type="match status" value="4"/>
</dbReference>
<dbReference type="InterPro" id="IPR002110">
    <property type="entry name" value="Ankyrin_rpt"/>
</dbReference>
<dbReference type="AlphaFoldDB" id="A0A9P0F999"/>
<evidence type="ECO:0000313" key="4">
    <source>
        <dbReference type="EMBL" id="CAH0395215.1"/>
    </source>
</evidence>
<keyword evidence="5" id="KW-1185">Reference proteome</keyword>
<evidence type="ECO:0000256" key="1">
    <source>
        <dbReference type="ARBA" id="ARBA00022737"/>
    </source>
</evidence>
<evidence type="ECO:0000313" key="5">
    <source>
        <dbReference type="Proteomes" id="UP001152759"/>
    </source>
</evidence>
<feature type="repeat" description="ANK" evidence="3">
    <location>
        <begin position="544"/>
        <end position="576"/>
    </location>
</feature>
<dbReference type="Pfam" id="PF12796">
    <property type="entry name" value="Ank_2"/>
    <property type="match status" value="3"/>
</dbReference>
<dbReference type="PRINTS" id="PR01415">
    <property type="entry name" value="ANKYRIN"/>
</dbReference>
<dbReference type="PANTHER" id="PTHR24123">
    <property type="entry name" value="ANKYRIN REPEAT-CONTAINING"/>
    <property type="match status" value="1"/>
</dbReference>